<keyword evidence="2" id="KW-1185">Reference proteome</keyword>
<reference evidence="1 2" key="1">
    <citation type="submission" date="2024-01" db="EMBL/GenBank/DDBJ databases">
        <authorList>
            <person name="Guinet B."/>
        </authorList>
    </citation>
    <scope>NUCLEOTIDE SEQUENCE [LARGE SCALE GENOMIC DNA]</scope>
</reference>
<gene>
    <name evidence="1" type="ORF">CCFV1_ORF062</name>
</gene>
<evidence type="ECO:0000313" key="2">
    <source>
        <dbReference type="Proteomes" id="UP001642380"/>
    </source>
</evidence>
<dbReference type="Proteomes" id="UP001642380">
    <property type="component" value="Unassembled WGS sequence"/>
</dbReference>
<dbReference type="EMBL" id="CAUOPR010000001">
    <property type="protein sequence ID" value="CAJ2002108.1"/>
    <property type="molecule type" value="Genomic_DNA"/>
</dbReference>
<protein>
    <submittedName>
        <fullName evidence="1">Uncharacterized protein</fullName>
    </submittedName>
</protein>
<sequence>MRNSCFFDISCIKVAKKLIIMQSSYEFLYNPTPGATINSSYDQSLYGAFTEREVENLLKYNKNLVDDGKKLLNFYNYIYTKRNNRFEFNHFSRRVLRQNFDPYSYARVDALKEKALITRDTLPVHIANYDPNSTFYARNHIHNTDPVYKVVTLDELIKTIDFYDTTTVLYRSNDLQTLNKLKLIFKQTIPV</sequence>
<name>A0ABC8QNA4_9VIRU</name>
<accession>A0ABC8QNA4</accession>
<organism evidence="1 2">
    <name type="scientific">Cotesia congregata filamentous virus 1</name>
    <dbReference type="NCBI Taxonomy" id="3064291"/>
    <lineage>
        <taxon>Viruses</taxon>
        <taxon>Viruses incertae sedis</taxon>
        <taxon>Naldaviricetes</taxon>
        <taxon>Lefavirales</taxon>
        <taxon>Filamentoviridae</taxon>
        <taxon>Betafilamentovirus</taxon>
        <taxon>Betafilamentovirus cocongregatae</taxon>
    </lineage>
</organism>
<proteinExistence type="predicted"/>
<evidence type="ECO:0000313" key="1">
    <source>
        <dbReference type="EMBL" id="CAJ2002108.1"/>
    </source>
</evidence>
<comment type="caution">
    <text evidence="1">The sequence shown here is derived from an EMBL/GenBank/DDBJ whole genome shotgun (WGS) entry which is preliminary data.</text>
</comment>